<keyword evidence="1" id="KW-0812">Transmembrane</keyword>
<reference evidence="2 3" key="1">
    <citation type="submission" date="2023-03" db="EMBL/GenBank/DDBJ databases">
        <title>Bacillus Genome Sequencing.</title>
        <authorList>
            <person name="Dunlap C."/>
        </authorList>
    </citation>
    <scope>NUCLEOTIDE SEQUENCE [LARGE SCALE GENOMIC DNA]</scope>
    <source>
        <strain evidence="2 3">B-59205</strain>
    </source>
</reference>
<keyword evidence="1" id="KW-0472">Membrane</keyword>
<dbReference type="RefSeq" id="WP_238600527.1">
    <property type="nucleotide sequence ID" value="NZ_JARSFG010000017.1"/>
</dbReference>
<name>A0AAW9NKM8_9BACL</name>
<feature type="transmembrane region" description="Helical" evidence="1">
    <location>
        <begin position="30"/>
        <end position="52"/>
    </location>
</feature>
<comment type="caution">
    <text evidence="2">The sequence shown here is derived from an EMBL/GenBank/DDBJ whole genome shotgun (WGS) entry which is preliminary data.</text>
</comment>
<evidence type="ECO:0000256" key="1">
    <source>
        <dbReference type="SAM" id="Phobius"/>
    </source>
</evidence>
<gene>
    <name evidence="2" type="ORF">P9B03_12600</name>
</gene>
<dbReference type="Proteomes" id="UP001344888">
    <property type="component" value="Unassembled WGS sequence"/>
</dbReference>
<dbReference type="EMBL" id="JARSFG010000017">
    <property type="protein sequence ID" value="MEC1179329.1"/>
    <property type="molecule type" value="Genomic_DNA"/>
</dbReference>
<evidence type="ECO:0000313" key="2">
    <source>
        <dbReference type="EMBL" id="MEC1179329.1"/>
    </source>
</evidence>
<keyword evidence="3" id="KW-1185">Reference proteome</keyword>
<organism evidence="2 3">
    <name type="scientific">Metasolibacillus meyeri</name>
    <dbReference type="NCBI Taxonomy" id="1071052"/>
    <lineage>
        <taxon>Bacteria</taxon>
        <taxon>Bacillati</taxon>
        <taxon>Bacillota</taxon>
        <taxon>Bacilli</taxon>
        <taxon>Bacillales</taxon>
        <taxon>Caryophanaceae</taxon>
        <taxon>Metasolibacillus</taxon>
    </lineage>
</organism>
<accession>A0AAW9NKM8</accession>
<sequence length="122" mass="13685">MLGSILINCWIALISFTAYFIYAIQNPLALPIPTILTALGVALIAFVVAFPLRHFLGYIFYTPEEIVFSEQAVEDVHTTSQEKQPFIQQNATSTVEFADESTEDIAQVVRTMMHKEDKTVNS</sequence>
<dbReference type="AlphaFoldDB" id="A0AAW9NKM8"/>
<evidence type="ECO:0000313" key="3">
    <source>
        <dbReference type="Proteomes" id="UP001344888"/>
    </source>
</evidence>
<protein>
    <submittedName>
        <fullName evidence="2">Multidrug transporter</fullName>
    </submittedName>
</protein>
<feature type="transmembrane region" description="Helical" evidence="1">
    <location>
        <begin position="5"/>
        <end position="24"/>
    </location>
</feature>
<proteinExistence type="predicted"/>
<keyword evidence="1" id="KW-1133">Transmembrane helix</keyword>